<organism evidence="1 2">
    <name type="scientific">Demequina mangrovi</name>
    <dbReference type="NCBI Taxonomy" id="1043493"/>
    <lineage>
        <taxon>Bacteria</taxon>
        <taxon>Bacillati</taxon>
        <taxon>Actinomycetota</taxon>
        <taxon>Actinomycetes</taxon>
        <taxon>Micrococcales</taxon>
        <taxon>Demequinaceae</taxon>
        <taxon>Demequina</taxon>
    </lineage>
</organism>
<protein>
    <submittedName>
        <fullName evidence="1">Uncharacterized protein</fullName>
    </submittedName>
</protein>
<dbReference type="Proteomes" id="UP000183315">
    <property type="component" value="Unassembled WGS sequence"/>
</dbReference>
<dbReference type="OrthoDB" id="5144343at2"/>
<sequence length="160" mass="16764">MTAGQDQPGAGAAVAIVLTPIPRARFVAALCGLHKVAGTVLETSGGPIVVLDDAAVEAAEQAARTLSGFLKGAPFLLALARDGEVQVQEWRAGTIASRPAPGLALAESPGVVTTLLTGAQTIDQVAETHEDKVHDTRMNRFSAYRELLKETKALRREQKG</sequence>
<keyword evidence="2" id="KW-1185">Reference proteome</keyword>
<evidence type="ECO:0000313" key="1">
    <source>
        <dbReference type="EMBL" id="SEJ46457.1"/>
    </source>
</evidence>
<dbReference type="AlphaFoldDB" id="A0A1H6Z4X5"/>
<dbReference type="STRING" id="1043493.SAMN05421637_1875"/>
<dbReference type="EMBL" id="FNZI01000004">
    <property type="protein sequence ID" value="SEJ46457.1"/>
    <property type="molecule type" value="Genomic_DNA"/>
</dbReference>
<evidence type="ECO:0000313" key="2">
    <source>
        <dbReference type="Proteomes" id="UP000183315"/>
    </source>
</evidence>
<gene>
    <name evidence="1" type="ORF">SAMN05421637_1875</name>
</gene>
<name>A0A1H6Z4X5_9MICO</name>
<proteinExistence type="predicted"/>
<reference evidence="2" key="1">
    <citation type="submission" date="2016-10" db="EMBL/GenBank/DDBJ databases">
        <authorList>
            <person name="Varghese N."/>
        </authorList>
    </citation>
    <scope>NUCLEOTIDE SEQUENCE [LARGE SCALE GENOMIC DNA]</scope>
    <source>
        <strain evidence="2">DSM 24868</strain>
    </source>
</reference>
<dbReference type="RefSeq" id="WP_042214412.1">
    <property type="nucleotide sequence ID" value="NZ_BBLU01000006.1"/>
</dbReference>
<accession>A0A1H6Z4X5</accession>